<dbReference type="PANTHER" id="PTHR21020">
    <property type="entry name" value="ZINC FINGER PROTEIN 800"/>
    <property type="match status" value="1"/>
</dbReference>
<feature type="compositionally biased region" description="Polar residues" evidence="1">
    <location>
        <begin position="351"/>
        <end position="363"/>
    </location>
</feature>
<feature type="domain" description="C2H2-type" evidence="2">
    <location>
        <begin position="844"/>
        <end position="864"/>
    </location>
</feature>
<proteinExistence type="predicted"/>
<protein>
    <submittedName>
        <fullName evidence="4">C2H2-type domain-containing protein</fullName>
    </submittedName>
</protein>
<feature type="region of interest" description="Disordered" evidence="1">
    <location>
        <begin position="340"/>
        <end position="381"/>
    </location>
</feature>
<feature type="compositionally biased region" description="Basic residues" evidence="1">
    <location>
        <begin position="448"/>
        <end position="463"/>
    </location>
</feature>
<evidence type="ECO:0000259" key="2">
    <source>
        <dbReference type="PROSITE" id="PS00028"/>
    </source>
</evidence>
<feature type="region of interest" description="Disordered" evidence="1">
    <location>
        <begin position="736"/>
        <end position="786"/>
    </location>
</feature>
<feature type="compositionally biased region" description="Basic residues" evidence="1">
    <location>
        <begin position="559"/>
        <end position="568"/>
    </location>
</feature>
<evidence type="ECO:0000313" key="3">
    <source>
        <dbReference type="Proteomes" id="UP000887581"/>
    </source>
</evidence>
<feature type="region of interest" description="Disordered" evidence="1">
    <location>
        <begin position="1"/>
        <end position="22"/>
    </location>
</feature>
<feature type="compositionally biased region" description="Polar residues" evidence="1">
    <location>
        <begin position="109"/>
        <end position="130"/>
    </location>
</feature>
<sequence length="993" mass="110148">MSRSVDDLGLQQPSIPTGGSDGVDGLIETYNNSTVEVRNLLANECNILFECRCCGNIFRSHLNYLTHKRVYCRTLRSTIASAFSAMALDFAEKAFAELRNGDQSRTEGMLSQQQNKGEAGTSSGTKTDSQPPKRAKGILKRTNLINVVNKRMKHYALSLPDSEHKLELHTLPRISRDVATTTFVEGQQIMESIPHALVTTDTLPQDRVPVLIPQDNSSRYREMNLRNRKGDSSKNGVARKVGSEELKILERMGKYQTMIVDLSLLTCSHSDCKEKQPFSSLFTFAYHLTVKHNRRAAMNKQIPCYLCDFESQTYAALIEHLKNMHEQYYQEHINARSTCEELKRGRKGKQTKVTPTRGRSLSPLSDDFLETEDSSDGSEEIGYDSAPVLESMASMETEDIELGVKDRMDYIIAVVCGDIEKAPILDDSKYELNTLITSSETSSSKSQVRPKGRPRLSHGKGGQHAKVSPSVSKKKKHGPPIWLRTARKRIVGGSSMSQVADPSKIMQESDDETKQETEPPKKRGRGRKPKQKAEHAPKNDIEKDDLSGNSDEAEDGRKQRPSRQRRKPNWIDENYVTGFKNKRARRDDDDIDSEYAQPKGQSRPSSRTGQSRPSSRTGSKCAKNADSQQSTPTEPSTTIPGIQSEASSEETSNSSTPAPHENTYNIPTSSHELDSSAARSPLPLSSSTLPCSTGAENSKDLMVMLSSSENVASDVMIKKTCRLQYTPRARRMKYGDDLSSNIDEEEIPSTSSKDARGPTTSDSTNTASGDGRPASQSRRKQDLSTIRENNDEVMIVRYSNGEASLPKDLSEIPVYLTETQRDLFFSFIRPASPSSDGASSAHKCMQCGDIIANISEGRRHAVSHLRIMRLRCSLCGCGSFFCSDMRTHLQYRHCDKLHLAPRGYVLPGTVLPCMTQRQADDLTRVVDAMKPGRVMYTSGKIISSTNPKPYYPDPIIEERVLGTLLPEIDANSDQCRNISAATTAGSNVAIGKL</sequence>
<feature type="region of interest" description="Disordered" evidence="1">
    <location>
        <begin position="438"/>
        <end position="693"/>
    </location>
</feature>
<dbReference type="PROSITE" id="PS00028">
    <property type="entry name" value="ZINC_FINGER_C2H2_1"/>
    <property type="match status" value="1"/>
</dbReference>
<dbReference type="WBParaSite" id="sdigi.contig318.g7399.t1">
    <property type="protein sequence ID" value="sdigi.contig318.g7399.t1"/>
    <property type="gene ID" value="sdigi.contig318.g7399"/>
</dbReference>
<dbReference type="SMART" id="SM00355">
    <property type="entry name" value="ZnF_C2H2"/>
    <property type="match status" value="5"/>
</dbReference>
<feature type="compositionally biased region" description="Low complexity" evidence="1">
    <location>
        <begin position="627"/>
        <end position="659"/>
    </location>
</feature>
<keyword evidence="3" id="KW-1185">Reference proteome</keyword>
<feature type="compositionally biased region" description="Low complexity" evidence="1">
    <location>
        <begin position="675"/>
        <end position="693"/>
    </location>
</feature>
<dbReference type="PANTHER" id="PTHR21020:SF0">
    <property type="entry name" value="ZINC FINGER PROTEIN 800"/>
    <property type="match status" value="1"/>
</dbReference>
<reference evidence="4" key="1">
    <citation type="submission" date="2022-11" db="UniProtKB">
        <authorList>
            <consortium name="WormBaseParasite"/>
        </authorList>
    </citation>
    <scope>IDENTIFICATION</scope>
</reference>
<dbReference type="InterPro" id="IPR013087">
    <property type="entry name" value="Znf_C2H2_type"/>
</dbReference>
<organism evidence="3 4">
    <name type="scientific">Setaria digitata</name>
    <dbReference type="NCBI Taxonomy" id="48799"/>
    <lineage>
        <taxon>Eukaryota</taxon>
        <taxon>Metazoa</taxon>
        <taxon>Ecdysozoa</taxon>
        <taxon>Nematoda</taxon>
        <taxon>Chromadorea</taxon>
        <taxon>Rhabditida</taxon>
        <taxon>Spirurina</taxon>
        <taxon>Spiruromorpha</taxon>
        <taxon>Filarioidea</taxon>
        <taxon>Setariidae</taxon>
        <taxon>Setaria</taxon>
    </lineage>
</organism>
<feature type="compositionally biased region" description="Acidic residues" evidence="1">
    <location>
        <begin position="367"/>
        <end position="381"/>
    </location>
</feature>
<name>A0A915PWV3_9BILA</name>
<accession>A0A915PWV3</accession>
<feature type="compositionally biased region" description="Polar residues" evidence="1">
    <location>
        <begin position="599"/>
        <end position="618"/>
    </location>
</feature>
<feature type="compositionally biased region" description="Basic and acidic residues" evidence="1">
    <location>
        <begin position="512"/>
        <end position="521"/>
    </location>
</feature>
<dbReference type="InterPro" id="IPR039149">
    <property type="entry name" value="ZNF800"/>
</dbReference>
<feature type="region of interest" description="Disordered" evidence="1">
    <location>
        <begin position="102"/>
        <end position="137"/>
    </location>
</feature>
<evidence type="ECO:0000313" key="4">
    <source>
        <dbReference type="WBParaSite" id="sdigi.contig318.g7399.t1"/>
    </source>
</evidence>
<dbReference type="AlphaFoldDB" id="A0A915PWV3"/>
<feature type="compositionally biased region" description="Polar residues" evidence="1">
    <location>
        <begin position="748"/>
        <end position="768"/>
    </location>
</feature>
<dbReference type="Proteomes" id="UP000887581">
    <property type="component" value="Unplaced"/>
</dbReference>
<feature type="compositionally biased region" description="Basic and acidic residues" evidence="1">
    <location>
        <begin position="531"/>
        <end position="546"/>
    </location>
</feature>
<evidence type="ECO:0000256" key="1">
    <source>
        <dbReference type="SAM" id="MobiDB-lite"/>
    </source>
</evidence>